<dbReference type="AlphaFoldDB" id="A0A6C0JDW7"/>
<evidence type="ECO:0000313" key="1">
    <source>
        <dbReference type="EMBL" id="QHU01824.1"/>
    </source>
</evidence>
<proteinExistence type="predicted"/>
<accession>A0A6C0JDW7</accession>
<reference evidence="1" key="1">
    <citation type="journal article" date="2020" name="Nature">
        <title>Giant virus diversity and host interactions through global metagenomics.</title>
        <authorList>
            <person name="Schulz F."/>
            <person name="Roux S."/>
            <person name="Paez-Espino D."/>
            <person name="Jungbluth S."/>
            <person name="Walsh D.A."/>
            <person name="Denef V.J."/>
            <person name="McMahon K.D."/>
            <person name="Konstantinidis K.T."/>
            <person name="Eloe-Fadrosh E.A."/>
            <person name="Kyrpides N.C."/>
            <person name="Woyke T."/>
        </authorList>
    </citation>
    <scope>NUCLEOTIDE SEQUENCE</scope>
    <source>
        <strain evidence="1">GVMAG-M-3300025880-56</strain>
    </source>
</reference>
<name>A0A6C0JDW7_9ZZZZ</name>
<organism evidence="1">
    <name type="scientific">viral metagenome</name>
    <dbReference type="NCBI Taxonomy" id="1070528"/>
    <lineage>
        <taxon>unclassified sequences</taxon>
        <taxon>metagenomes</taxon>
        <taxon>organismal metagenomes</taxon>
    </lineage>
</organism>
<protein>
    <submittedName>
        <fullName evidence="1">Uncharacterized protein</fullName>
    </submittedName>
</protein>
<sequence length="123" mass="13877">MSKPLSLQGFAGIPSGVKGRIMADDYIYFVYTERDIFPIEYNVAIQKENGKFEVVGSLSGRFPVGGHSIKLPFVTYSNDHSVVVIPKFPNPQAPKYLGTIKRGYTYKLSIFAKRLKNGYYLME</sequence>
<dbReference type="EMBL" id="MN740350">
    <property type="protein sequence ID" value="QHU01824.1"/>
    <property type="molecule type" value="Genomic_DNA"/>
</dbReference>